<keyword evidence="3" id="KW-1185">Reference proteome</keyword>
<protein>
    <submittedName>
        <fullName evidence="2">Uncharacterized protein</fullName>
    </submittedName>
</protein>
<organism evidence="2 3">
    <name type="scientific">Dactylosporangium sucinum</name>
    <dbReference type="NCBI Taxonomy" id="1424081"/>
    <lineage>
        <taxon>Bacteria</taxon>
        <taxon>Bacillati</taxon>
        <taxon>Actinomycetota</taxon>
        <taxon>Actinomycetes</taxon>
        <taxon>Micromonosporales</taxon>
        <taxon>Micromonosporaceae</taxon>
        <taxon>Dactylosporangium</taxon>
    </lineage>
</organism>
<dbReference type="Proteomes" id="UP000642070">
    <property type="component" value="Unassembled WGS sequence"/>
</dbReference>
<reference evidence="2" key="2">
    <citation type="submission" date="2020-09" db="EMBL/GenBank/DDBJ databases">
        <authorList>
            <person name="Sun Q."/>
            <person name="Ohkuma M."/>
        </authorList>
    </citation>
    <scope>NUCLEOTIDE SEQUENCE</scope>
    <source>
        <strain evidence="2">JCM 19831</strain>
    </source>
</reference>
<sequence>MPRKPQISLASANALQAGPPHPQQALTQLKRENGILRGLARRYRRAAIAVIIAGEVKAVVVLATAEPGSVEWLANAAWGAALLLVGGSLVAPHVKRILELGDPTRPQA</sequence>
<name>A0A917THJ5_9ACTN</name>
<dbReference type="EMBL" id="BMPI01000010">
    <property type="protein sequence ID" value="GGM23531.1"/>
    <property type="molecule type" value="Genomic_DNA"/>
</dbReference>
<gene>
    <name evidence="2" type="ORF">GCM10007977_025910</name>
</gene>
<evidence type="ECO:0000256" key="1">
    <source>
        <dbReference type="SAM" id="MobiDB-lite"/>
    </source>
</evidence>
<dbReference type="RefSeq" id="WP_190250021.1">
    <property type="nucleotide sequence ID" value="NZ_BMPI01000010.1"/>
</dbReference>
<evidence type="ECO:0000313" key="2">
    <source>
        <dbReference type="EMBL" id="GGM23531.1"/>
    </source>
</evidence>
<accession>A0A917THJ5</accession>
<reference evidence="2" key="1">
    <citation type="journal article" date="2014" name="Int. J. Syst. Evol. Microbiol.">
        <title>Complete genome sequence of Corynebacterium casei LMG S-19264T (=DSM 44701T), isolated from a smear-ripened cheese.</title>
        <authorList>
            <consortium name="US DOE Joint Genome Institute (JGI-PGF)"/>
            <person name="Walter F."/>
            <person name="Albersmeier A."/>
            <person name="Kalinowski J."/>
            <person name="Ruckert C."/>
        </authorList>
    </citation>
    <scope>NUCLEOTIDE SEQUENCE</scope>
    <source>
        <strain evidence="2">JCM 19831</strain>
    </source>
</reference>
<feature type="region of interest" description="Disordered" evidence="1">
    <location>
        <begin position="1"/>
        <end position="22"/>
    </location>
</feature>
<proteinExistence type="predicted"/>
<evidence type="ECO:0000313" key="3">
    <source>
        <dbReference type="Proteomes" id="UP000642070"/>
    </source>
</evidence>
<comment type="caution">
    <text evidence="2">The sequence shown here is derived from an EMBL/GenBank/DDBJ whole genome shotgun (WGS) entry which is preliminary data.</text>
</comment>
<dbReference type="AlphaFoldDB" id="A0A917THJ5"/>